<dbReference type="KEGG" id="banc:PU02_0771"/>
<protein>
    <submittedName>
        <fullName evidence="1">Uncharacterized protein</fullName>
    </submittedName>
</protein>
<accession>A0A0M3T2Z4</accession>
<dbReference type="EMBL" id="CP010401">
    <property type="protein sequence ID" value="ALE03585.1"/>
    <property type="molecule type" value="Genomic_DNA"/>
</dbReference>
<dbReference type="Proteomes" id="UP000057213">
    <property type="component" value="Chromosome"/>
</dbReference>
<evidence type="ECO:0000313" key="2">
    <source>
        <dbReference type="Proteomes" id="UP000057213"/>
    </source>
</evidence>
<reference evidence="1 2" key="1">
    <citation type="journal article" date="2015" name="Genome Announc.">
        <title>Complete Genome Sequence of Bartonella ancashensis Strain 20.00, Isolated from the Blood of a Patient with Verruga Peruana.</title>
        <authorList>
            <person name="Hang J."/>
            <person name="Mullins K.E."/>
            <person name="Clifford R.J."/>
            <person name="Onmus-Leone F."/>
            <person name="Yang Y."/>
            <person name="Jiang J."/>
            <person name="Leguia M."/>
            <person name="Kasper M.R."/>
            <person name="Maguina C."/>
            <person name="Lesho E.P."/>
            <person name="Jarman R.G."/>
            <person name="Richards A.L."/>
            <person name="Blazes D."/>
        </authorList>
    </citation>
    <scope>NUCLEOTIDE SEQUENCE [LARGE SCALE GENOMIC DNA]</scope>
    <source>
        <strain evidence="1 2">20.00</strain>
    </source>
</reference>
<gene>
    <name evidence="1" type="ORF">PU02_0771</name>
</gene>
<proteinExistence type="predicted"/>
<organism evidence="1 2">
    <name type="scientific">Bartonella ancashensis</name>
    <dbReference type="NCBI Taxonomy" id="1318743"/>
    <lineage>
        <taxon>Bacteria</taxon>
        <taxon>Pseudomonadati</taxon>
        <taxon>Pseudomonadota</taxon>
        <taxon>Alphaproteobacteria</taxon>
        <taxon>Hyphomicrobiales</taxon>
        <taxon>Bartonellaceae</taxon>
        <taxon>Bartonella</taxon>
    </lineage>
</organism>
<evidence type="ECO:0000313" key="1">
    <source>
        <dbReference type="EMBL" id="ALE03585.1"/>
    </source>
</evidence>
<keyword evidence="2" id="KW-1185">Reference proteome</keyword>
<dbReference type="AlphaFoldDB" id="A0A0M3T2Z4"/>
<name>A0A0M3T2Z4_9HYPH</name>
<dbReference type="PATRIC" id="fig|1318743.3.peg.785"/>
<sequence>MLLYPTIIQEGVIPLDPQKGSSLFGDFFCIVFVIRKR</sequence>